<dbReference type="RefSeq" id="WP_109939760.1">
    <property type="nucleotide sequence ID" value="NZ_CP176366.1"/>
</dbReference>
<sequence>MSKKYPLKSISLGSEPDIPVISDLKDLISRHRGIEADLITFQMYRSYSAQKDAKIDEMGVGGRYLRPRIEKALSWDEEMGPLVESNEIVRDYSMLTKHEVSIRSVHESPSVLSSSPAPENEDAFAEICHSFNHLLRTLRDNRITGHVIHLTCPLPLEIELLVGPKNVLYIHDPTSDMLEEFLEYSRDLILPADKISLMDDLIDQYQIRTITLCNASERDISGMMQYVDSDHLKVAGYCIGSEDECWKKIKGSAVISL</sequence>
<evidence type="ECO:0000313" key="1">
    <source>
        <dbReference type="EMBL" id="PWR75695.1"/>
    </source>
</evidence>
<dbReference type="GeneID" id="97609464"/>
<keyword evidence="2" id="KW-1185">Reference proteome</keyword>
<accession>A0A2V2NAR7</accession>
<dbReference type="AlphaFoldDB" id="A0A2V2NAR7"/>
<organism evidence="1 2">
    <name type="scientific">Methanospirillum stamsii</name>
    <dbReference type="NCBI Taxonomy" id="1277351"/>
    <lineage>
        <taxon>Archaea</taxon>
        <taxon>Methanobacteriati</taxon>
        <taxon>Methanobacteriota</taxon>
        <taxon>Stenosarchaea group</taxon>
        <taxon>Methanomicrobia</taxon>
        <taxon>Methanomicrobiales</taxon>
        <taxon>Methanospirillaceae</taxon>
        <taxon>Methanospirillum</taxon>
    </lineage>
</organism>
<protein>
    <submittedName>
        <fullName evidence="1">Uncharacterized protein</fullName>
    </submittedName>
</protein>
<comment type="caution">
    <text evidence="1">The sequence shown here is derived from an EMBL/GenBank/DDBJ whole genome shotgun (WGS) entry which is preliminary data.</text>
</comment>
<evidence type="ECO:0000313" key="2">
    <source>
        <dbReference type="Proteomes" id="UP000245934"/>
    </source>
</evidence>
<dbReference type="Proteomes" id="UP000245934">
    <property type="component" value="Unassembled WGS sequence"/>
</dbReference>
<reference evidence="1 2" key="1">
    <citation type="submission" date="2018-05" db="EMBL/GenBank/DDBJ databases">
        <title>Draft genome of Methanospirillum stamsii Pt1.</title>
        <authorList>
            <person name="Dueholm M.S."/>
            <person name="Nielsen P.H."/>
            <person name="Bakmann L.F."/>
            <person name="Otzen D.E."/>
        </authorList>
    </citation>
    <scope>NUCLEOTIDE SEQUENCE [LARGE SCALE GENOMIC DNA]</scope>
    <source>
        <strain evidence="1 2">Pt1</strain>
    </source>
</reference>
<gene>
    <name evidence="1" type="ORF">DLD82_03690</name>
</gene>
<dbReference type="EMBL" id="QGMZ01000008">
    <property type="protein sequence ID" value="PWR75695.1"/>
    <property type="molecule type" value="Genomic_DNA"/>
</dbReference>
<proteinExistence type="predicted"/>
<name>A0A2V2NAR7_9EURY</name>
<dbReference type="OrthoDB" id="117608at2157"/>